<reference evidence="2" key="1">
    <citation type="journal article" date="2019" name="bioRxiv">
        <title>The Genome of the Zebra Mussel, Dreissena polymorpha: A Resource for Invasive Species Research.</title>
        <authorList>
            <person name="McCartney M.A."/>
            <person name="Auch B."/>
            <person name="Kono T."/>
            <person name="Mallez S."/>
            <person name="Zhang Y."/>
            <person name="Obille A."/>
            <person name="Becker A."/>
            <person name="Abrahante J.E."/>
            <person name="Garbe J."/>
            <person name="Badalamenti J.P."/>
            <person name="Herman A."/>
            <person name="Mangelson H."/>
            <person name="Liachko I."/>
            <person name="Sullivan S."/>
            <person name="Sone E.D."/>
            <person name="Koren S."/>
            <person name="Silverstein K.A.T."/>
            <person name="Beckman K.B."/>
            <person name="Gohl D.M."/>
        </authorList>
    </citation>
    <scope>NUCLEOTIDE SEQUENCE</scope>
    <source>
        <strain evidence="2">Duluth1</strain>
        <tissue evidence="2">Whole animal</tissue>
    </source>
</reference>
<keyword evidence="3" id="KW-1185">Reference proteome</keyword>
<dbReference type="EMBL" id="JAIWYP010000004">
    <property type="protein sequence ID" value="KAH3837653.1"/>
    <property type="molecule type" value="Genomic_DNA"/>
</dbReference>
<proteinExistence type="predicted"/>
<reference evidence="2" key="2">
    <citation type="submission" date="2020-11" db="EMBL/GenBank/DDBJ databases">
        <authorList>
            <person name="McCartney M.A."/>
            <person name="Auch B."/>
            <person name="Kono T."/>
            <person name="Mallez S."/>
            <person name="Becker A."/>
            <person name="Gohl D.M."/>
            <person name="Silverstein K.A.T."/>
            <person name="Koren S."/>
            <person name="Bechman K.B."/>
            <person name="Herman A."/>
            <person name="Abrahante J.E."/>
            <person name="Garbe J."/>
        </authorList>
    </citation>
    <scope>NUCLEOTIDE SEQUENCE</scope>
    <source>
        <strain evidence="2">Duluth1</strain>
        <tissue evidence="2">Whole animal</tissue>
    </source>
</reference>
<sequence length="91" mass="10466">MESKVNPPVYSDDQQQTEINRNTNELSHRNTREAICGRILRLIGDDQMCKACGQHLRRIGDEIYYRQCAKELAQCLLHELAALNHGDLENV</sequence>
<comment type="caution">
    <text evidence="2">The sequence shown here is derived from an EMBL/GenBank/DDBJ whole genome shotgun (WGS) entry which is preliminary data.</text>
</comment>
<name>A0A9D4KD66_DREPO</name>
<organism evidence="2 3">
    <name type="scientific">Dreissena polymorpha</name>
    <name type="common">Zebra mussel</name>
    <name type="synonym">Mytilus polymorpha</name>
    <dbReference type="NCBI Taxonomy" id="45954"/>
    <lineage>
        <taxon>Eukaryota</taxon>
        <taxon>Metazoa</taxon>
        <taxon>Spiralia</taxon>
        <taxon>Lophotrochozoa</taxon>
        <taxon>Mollusca</taxon>
        <taxon>Bivalvia</taxon>
        <taxon>Autobranchia</taxon>
        <taxon>Heteroconchia</taxon>
        <taxon>Euheterodonta</taxon>
        <taxon>Imparidentia</taxon>
        <taxon>Neoheterodontei</taxon>
        <taxon>Myida</taxon>
        <taxon>Dreissenoidea</taxon>
        <taxon>Dreissenidae</taxon>
        <taxon>Dreissena</taxon>
    </lineage>
</organism>
<gene>
    <name evidence="2" type="ORF">DPMN_111053</name>
</gene>
<dbReference type="Proteomes" id="UP000828390">
    <property type="component" value="Unassembled WGS sequence"/>
</dbReference>
<evidence type="ECO:0000313" key="2">
    <source>
        <dbReference type="EMBL" id="KAH3837653.1"/>
    </source>
</evidence>
<evidence type="ECO:0000313" key="3">
    <source>
        <dbReference type="Proteomes" id="UP000828390"/>
    </source>
</evidence>
<protein>
    <submittedName>
        <fullName evidence="2">Uncharacterized protein</fullName>
    </submittedName>
</protein>
<accession>A0A9D4KD66</accession>
<feature type="region of interest" description="Disordered" evidence="1">
    <location>
        <begin position="1"/>
        <end position="25"/>
    </location>
</feature>
<feature type="compositionally biased region" description="Polar residues" evidence="1">
    <location>
        <begin position="12"/>
        <end position="25"/>
    </location>
</feature>
<evidence type="ECO:0000256" key="1">
    <source>
        <dbReference type="SAM" id="MobiDB-lite"/>
    </source>
</evidence>
<dbReference type="AlphaFoldDB" id="A0A9D4KD66"/>